<dbReference type="InterPro" id="IPR050661">
    <property type="entry name" value="BglG_antiterminators"/>
</dbReference>
<dbReference type="AlphaFoldDB" id="A0A3L8GIT3"/>
<dbReference type="InterPro" id="IPR007737">
    <property type="entry name" value="Mga_HTH"/>
</dbReference>
<dbReference type="EMBL" id="QLQD01000011">
    <property type="protein sequence ID" value="RLU59126.1"/>
    <property type="molecule type" value="Genomic_DNA"/>
</dbReference>
<evidence type="ECO:0000259" key="4">
    <source>
        <dbReference type="Pfam" id="PF08270"/>
    </source>
</evidence>
<evidence type="ECO:0000259" key="5">
    <source>
        <dbReference type="Pfam" id="PF08280"/>
    </source>
</evidence>
<proteinExistence type="predicted"/>
<dbReference type="Proteomes" id="UP000269148">
    <property type="component" value="Unassembled WGS sequence"/>
</dbReference>
<dbReference type="InterPro" id="IPR013199">
    <property type="entry name" value="HTH_Mga_DNA-bd_dom"/>
</dbReference>
<evidence type="ECO:0000256" key="1">
    <source>
        <dbReference type="ARBA" id="ARBA00023015"/>
    </source>
</evidence>
<dbReference type="RefSeq" id="WP_121791909.1">
    <property type="nucleotide sequence ID" value="NZ_QLQC01000014.1"/>
</dbReference>
<dbReference type="Pfam" id="PF05043">
    <property type="entry name" value="Mga"/>
    <property type="match status" value="1"/>
</dbReference>
<dbReference type="PANTHER" id="PTHR30185:SF18">
    <property type="entry name" value="TRANSCRIPTIONAL REGULATOR MTLR"/>
    <property type="match status" value="1"/>
</dbReference>
<dbReference type="Pfam" id="PF08280">
    <property type="entry name" value="HTH_Mga"/>
    <property type="match status" value="1"/>
</dbReference>
<dbReference type="InterPro" id="IPR013236">
    <property type="entry name" value="Mga_PRD_dom"/>
</dbReference>
<organism evidence="6 7">
    <name type="scientific">Streptococcus iniae</name>
    <name type="common">Streptococcus shiloi</name>
    <dbReference type="NCBI Taxonomy" id="1346"/>
    <lineage>
        <taxon>Bacteria</taxon>
        <taxon>Bacillati</taxon>
        <taxon>Bacillota</taxon>
        <taxon>Bacilli</taxon>
        <taxon>Lactobacillales</taxon>
        <taxon>Streptococcaceae</taxon>
        <taxon>Streptococcus</taxon>
    </lineage>
</organism>
<feature type="domain" description="M protein trans-acting positive regulator (MGA) PRD" evidence="4">
    <location>
        <begin position="196"/>
        <end position="381"/>
    </location>
</feature>
<gene>
    <name evidence="6" type="ORF">DIY07_00810</name>
</gene>
<dbReference type="Pfam" id="PF08270">
    <property type="entry name" value="PRD_Mga"/>
    <property type="match status" value="1"/>
</dbReference>
<dbReference type="Gene3D" id="1.10.10.10">
    <property type="entry name" value="Winged helix-like DNA-binding domain superfamily/Winged helix DNA-binding domain"/>
    <property type="match status" value="1"/>
</dbReference>
<dbReference type="STRING" id="1346.BMF34_01055"/>
<evidence type="ECO:0000259" key="3">
    <source>
        <dbReference type="Pfam" id="PF05043"/>
    </source>
</evidence>
<accession>A0A3L8GIT3</accession>
<dbReference type="OrthoDB" id="1711164at2"/>
<feature type="domain" description="M protein trans-acting positive regulator (MGA) HTH" evidence="5">
    <location>
        <begin position="9"/>
        <end position="57"/>
    </location>
</feature>
<evidence type="ECO:0000313" key="6">
    <source>
        <dbReference type="EMBL" id="RLU59126.1"/>
    </source>
</evidence>
<evidence type="ECO:0000313" key="7">
    <source>
        <dbReference type="Proteomes" id="UP000269148"/>
    </source>
</evidence>
<sequence>MPFNIGLFTSQQVRELKLIMLLKKQKTLRDYKNICQQLNCSFLTLQTEIATLQAFPEIKDVQYIYSHLKVQFEEQFGARKLYQSVILESNGLRLLEELFLSDFDSVDVLAEELFISLSTLKRLFKKTNTYLDAHYDFVIDIKELALSGDETSIRLFYLRYFSEAYDQHVWPFSGYLEEDLVDQLLEKSPLGQLAEQDFSLYHHLKILTAINLLRLQKGYRTGRFFDKSLDWFLGQDFAELENTLGLTLSAETLSEIFGDYLQEGWLFEETDIEEASQNKLTVALEALGHLEETFGLAITNQKQVAAMFHNALLLGPWDQHQAFLIYDYRQDYLDYFKSDYPKLYQEIEKRLKTVFEAYCHPFSDKDFEHLAYILLISWDNLFLHLSHQIKKHRLLIVERGSHNVGQFLQAYLGQFFEITLFKGHDLKTLDIERNFDLVLTDTILEEMTDVSVYYFSQLVPSLALSRLNKYLRENLQKEFQ</sequence>
<keyword evidence="1" id="KW-0805">Transcription regulation</keyword>
<evidence type="ECO:0000256" key="2">
    <source>
        <dbReference type="ARBA" id="ARBA00023163"/>
    </source>
</evidence>
<reference evidence="6 7" key="1">
    <citation type="submission" date="2018-06" db="EMBL/GenBank/DDBJ databases">
        <title>Mutators as drivers of adaptation in pathogenic bacteria and a risk factor for host jumps and vaccine escape.</title>
        <authorList>
            <person name="Barnes A.C."/>
            <person name="Silayeva O."/>
        </authorList>
    </citation>
    <scope>NUCLEOTIDE SEQUENCE [LARGE SCALE GENOMIC DNA]</scope>
    <source>
        <strain evidence="6 7">QMA0445</strain>
    </source>
</reference>
<name>A0A3L8GIT3_STRIN</name>
<dbReference type="PANTHER" id="PTHR30185">
    <property type="entry name" value="CRYPTIC BETA-GLUCOSIDE BGL OPERON ANTITERMINATOR"/>
    <property type="match status" value="1"/>
</dbReference>
<keyword evidence="2" id="KW-0804">Transcription</keyword>
<dbReference type="InterPro" id="IPR036388">
    <property type="entry name" value="WH-like_DNA-bd_sf"/>
</dbReference>
<protein>
    <submittedName>
        <fullName evidence="6">Transcriptional regulator</fullName>
    </submittedName>
</protein>
<feature type="domain" description="Mga helix-turn-helix" evidence="3">
    <location>
        <begin position="79"/>
        <end position="161"/>
    </location>
</feature>
<comment type="caution">
    <text evidence="6">The sequence shown here is derived from an EMBL/GenBank/DDBJ whole genome shotgun (WGS) entry which is preliminary data.</text>
</comment>